<dbReference type="PANTHER" id="PTHR14969:SF13">
    <property type="entry name" value="AT30094P"/>
    <property type="match status" value="1"/>
</dbReference>
<dbReference type="EMBL" id="JBBYXI010000002">
    <property type="protein sequence ID" value="MEN3930849.1"/>
    <property type="molecule type" value="Genomic_DNA"/>
</dbReference>
<dbReference type="SMART" id="SM00014">
    <property type="entry name" value="acidPPc"/>
    <property type="match status" value="1"/>
</dbReference>
<keyword evidence="1" id="KW-0812">Transmembrane</keyword>
<evidence type="ECO:0000256" key="1">
    <source>
        <dbReference type="SAM" id="Phobius"/>
    </source>
</evidence>
<feature type="transmembrane region" description="Helical" evidence="1">
    <location>
        <begin position="62"/>
        <end position="83"/>
    </location>
</feature>
<dbReference type="PANTHER" id="PTHR14969">
    <property type="entry name" value="SPHINGOSINE-1-PHOSPHATE PHOSPHOHYDROLASE"/>
    <property type="match status" value="1"/>
</dbReference>
<keyword evidence="1" id="KW-1133">Transmembrane helix</keyword>
<feature type="transmembrane region" description="Helical" evidence="1">
    <location>
        <begin position="130"/>
        <end position="148"/>
    </location>
</feature>
<dbReference type="Proteomes" id="UP001418637">
    <property type="component" value="Unassembled WGS sequence"/>
</dbReference>
<dbReference type="InterPro" id="IPR036938">
    <property type="entry name" value="PAP2/HPO_sf"/>
</dbReference>
<organism evidence="3 4">
    <name type="scientific">Hohaiivirga grylli</name>
    <dbReference type="NCBI Taxonomy" id="3133970"/>
    <lineage>
        <taxon>Bacteria</taxon>
        <taxon>Pseudomonadati</taxon>
        <taxon>Pseudomonadota</taxon>
        <taxon>Alphaproteobacteria</taxon>
        <taxon>Hyphomicrobiales</taxon>
        <taxon>Methylobacteriaceae</taxon>
        <taxon>Hohaiivirga</taxon>
    </lineage>
</organism>
<sequence>MDYNMLEALNPSWFLSLNATPDTAHSVLVFARFCAKYLVFIIPITLLYLWCFRGSLGRIQAMFCLATILMAMGIAEIVQLFYFHPRPFMVPLGHSWLHHAPNTSFPSHHGTFFFSAAIALLVAHVRGAGYLVLATALIVAWSRVFLGVHFPLDMVGALIVSVVACILVVPLWRRWGDRLTTICETIYFRFLPYRFR</sequence>
<feature type="transmembrane region" description="Helical" evidence="1">
    <location>
        <begin position="103"/>
        <end position="123"/>
    </location>
</feature>
<keyword evidence="4" id="KW-1185">Reference proteome</keyword>
<dbReference type="Pfam" id="PF01569">
    <property type="entry name" value="PAP2"/>
    <property type="match status" value="1"/>
</dbReference>
<dbReference type="InterPro" id="IPR000326">
    <property type="entry name" value="PAP2/HPO"/>
</dbReference>
<dbReference type="InterPro" id="IPR033879">
    <property type="entry name" value="UPP_Pase"/>
</dbReference>
<dbReference type="CDD" id="cd03385">
    <property type="entry name" value="PAP2_BcrC_like"/>
    <property type="match status" value="1"/>
</dbReference>
<gene>
    <name evidence="3" type="ORF">WJT86_07220</name>
</gene>
<evidence type="ECO:0000313" key="3">
    <source>
        <dbReference type="EMBL" id="MEN3930849.1"/>
    </source>
</evidence>
<dbReference type="SUPFAM" id="SSF48317">
    <property type="entry name" value="Acid phosphatase/Vanadium-dependent haloperoxidase"/>
    <property type="match status" value="1"/>
</dbReference>
<name>A0ABV0BIR5_9HYPH</name>
<feature type="domain" description="Phosphatidic acid phosphatase type 2/haloperoxidase" evidence="2">
    <location>
        <begin position="63"/>
        <end position="169"/>
    </location>
</feature>
<accession>A0ABV0BIR5</accession>
<proteinExistence type="predicted"/>
<dbReference type="RefSeq" id="WP_346336874.1">
    <property type="nucleotide sequence ID" value="NZ_JBBYXI010000002.1"/>
</dbReference>
<evidence type="ECO:0000259" key="2">
    <source>
        <dbReference type="SMART" id="SM00014"/>
    </source>
</evidence>
<feature type="transmembrane region" description="Helical" evidence="1">
    <location>
        <begin position="154"/>
        <end position="172"/>
    </location>
</feature>
<evidence type="ECO:0000313" key="4">
    <source>
        <dbReference type="Proteomes" id="UP001418637"/>
    </source>
</evidence>
<protein>
    <submittedName>
        <fullName evidence="3">Phosphatase PAP2 family protein</fullName>
    </submittedName>
</protein>
<keyword evidence="1" id="KW-0472">Membrane</keyword>
<dbReference type="Gene3D" id="1.20.144.10">
    <property type="entry name" value="Phosphatidic acid phosphatase type 2/haloperoxidase"/>
    <property type="match status" value="1"/>
</dbReference>
<comment type="caution">
    <text evidence="3">The sequence shown here is derived from an EMBL/GenBank/DDBJ whole genome shotgun (WGS) entry which is preliminary data.</text>
</comment>
<feature type="transmembrane region" description="Helical" evidence="1">
    <location>
        <begin position="27"/>
        <end position="50"/>
    </location>
</feature>
<reference evidence="3 4" key="1">
    <citation type="submission" date="2024-04" db="EMBL/GenBank/DDBJ databases">
        <title>A novel species isolated from cricket.</title>
        <authorList>
            <person name="Wang H.-C."/>
        </authorList>
    </citation>
    <scope>NUCLEOTIDE SEQUENCE [LARGE SCALE GENOMIC DNA]</scope>
    <source>
        <strain evidence="3 4">WL0021</strain>
    </source>
</reference>